<feature type="region of interest" description="Disordered" evidence="1">
    <location>
        <begin position="50"/>
        <end position="88"/>
    </location>
</feature>
<dbReference type="AlphaFoldDB" id="A0A5B7FNE2"/>
<name>A0A5B7FNE2_PORTR</name>
<evidence type="ECO:0000313" key="3">
    <source>
        <dbReference type="Proteomes" id="UP000324222"/>
    </source>
</evidence>
<protein>
    <submittedName>
        <fullName evidence="2">Uncharacterized protein</fullName>
    </submittedName>
</protein>
<gene>
    <name evidence="2" type="ORF">E2C01_040475</name>
</gene>
<dbReference type="EMBL" id="VSRR010007358">
    <property type="protein sequence ID" value="MPC46749.1"/>
    <property type="molecule type" value="Genomic_DNA"/>
</dbReference>
<sequence length="196" mass="21274">MVLGLAGIGGGIWRRPRSITDCHINRSGKLAVPLLSCTIYGGSRGKAKAAASGHDSLHHHSRRGKCCPPVGGGVTSRPPPHAPPAAGRLRSSIWVRRDDSGNVKLRPSEASKRVEFAAYSDDATILCSQKNIFLGLPSWMTGMMEGESSDLTAENDLRRTLESLEHKPAWEHVCLARLVSLFTRHITFITSLISRS</sequence>
<evidence type="ECO:0000256" key="1">
    <source>
        <dbReference type="SAM" id="MobiDB-lite"/>
    </source>
</evidence>
<dbReference type="Proteomes" id="UP000324222">
    <property type="component" value="Unassembled WGS sequence"/>
</dbReference>
<proteinExistence type="predicted"/>
<reference evidence="2 3" key="1">
    <citation type="submission" date="2019-05" db="EMBL/GenBank/DDBJ databases">
        <title>Another draft genome of Portunus trituberculatus and its Hox gene families provides insights of decapod evolution.</title>
        <authorList>
            <person name="Jeong J.-H."/>
            <person name="Song I."/>
            <person name="Kim S."/>
            <person name="Choi T."/>
            <person name="Kim D."/>
            <person name="Ryu S."/>
            <person name="Kim W."/>
        </authorList>
    </citation>
    <scope>NUCLEOTIDE SEQUENCE [LARGE SCALE GENOMIC DNA]</scope>
    <source>
        <tissue evidence="2">Muscle</tissue>
    </source>
</reference>
<accession>A0A5B7FNE2</accession>
<comment type="caution">
    <text evidence="2">The sequence shown here is derived from an EMBL/GenBank/DDBJ whole genome shotgun (WGS) entry which is preliminary data.</text>
</comment>
<evidence type="ECO:0000313" key="2">
    <source>
        <dbReference type="EMBL" id="MPC46749.1"/>
    </source>
</evidence>
<organism evidence="2 3">
    <name type="scientific">Portunus trituberculatus</name>
    <name type="common">Swimming crab</name>
    <name type="synonym">Neptunus trituberculatus</name>
    <dbReference type="NCBI Taxonomy" id="210409"/>
    <lineage>
        <taxon>Eukaryota</taxon>
        <taxon>Metazoa</taxon>
        <taxon>Ecdysozoa</taxon>
        <taxon>Arthropoda</taxon>
        <taxon>Crustacea</taxon>
        <taxon>Multicrustacea</taxon>
        <taxon>Malacostraca</taxon>
        <taxon>Eumalacostraca</taxon>
        <taxon>Eucarida</taxon>
        <taxon>Decapoda</taxon>
        <taxon>Pleocyemata</taxon>
        <taxon>Brachyura</taxon>
        <taxon>Eubrachyura</taxon>
        <taxon>Portunoidea</taxon>
        <taxon>Portunidae</taxon>
        <taxon>Portuninae</taxon>
        <taxon>Portunus</taxon>
    </lineage>
</organism>
<keyword evidence="3" id="KW-1185">Reference proteome</keyword>